<evidence type="ECO:0000259" key="7">
    <source>
        <dbReference type="PROSITE" id="PS50229"/>
    </source>
</evidence>
<feature type="domain" description="CRIB" evidence="6">
    <location>
        <begin position="153"/>
        <end position="168"/>
    </location>
</feature>
<dbReference type="InterPro" id="IPR000697">
    <property type="entry name" value="WH1/EVH1_dom"/>
</dbReference>
<keyword evidence="9" id="KW-1185">Reference proteome</keyword>
<keyword evidence="4" id="KW-0206">Cytoskeleton</keyword>
<protein>
    <recommendedName>
        <fullName evidence="10">WH1-domain-containing protein</fullName>
    </recommendedName>
</protein>
<dbReference type="GO" id="GO:0007015">
    <property type="term" value="P:actin filament organization"/>
    <property type="evidence" value="ECO:0007669"/>
    <property type="project" value="InterPro"/>
</dbReference>
<dbReference type="SUPFAM" id="SSF50729">
    <property type="entry name" value="PH domain-like"/>
    <property type="match status" value="1"/>
</dbReference>
<feature type="non-terminal residue" evidence="8">
    <location>
        <position position="1"/>
    </location>
</feature>
<evidence type="ECO:0000313" key="8">
    <source>
        <dbReference type="EMBL" id="KAI0300515.1"/>
    </source>
</evidence>
<dbReference type="InterPro" id="IPR036936">
    <property type="entry name" value="CRIB_dom_sf"/>
</dbReference>
<keyword evidence="2" id="KW-0963">Cytoplasm</keyword>
<feature type="compositionally biased region" description="Pro residues" evidence="5">
    <location>
        <begin position="252"/>
        <end position="264"/>
    </location>
</feature>
<dbReference type="InterPro" id="IPR000095">
    <property type="entry name" value="CRIB_dom"/>
</dbReference>
<comment type="caution">
    <text evidence="8">The sequence shown here is derived from an EMBL/GenBank/DDBJ whole genome shotgun (WGS) entry which is preliminary data.</text>
</comment>
<dbReference type="InterPro" id="IPR033927">
    <property type="entry name" value="WASPfam_EVH1"/>
</dbReference>
<dbReference type="Pfam" id="PF00786">
    <property type="entry name" value="PBD"/>
    <property type="match status" value="1"/>
</dbReference>
<evidence type="ECO:0000259" key="6">
    <source>
        <dbReference type="PROSITE" id="PS50108"/>
    </source>
</evidence>
<dbReference type="AlphaFoldDB" id="A0AAD4M3I0"/>
<evidence type="ECO:0000256" key="5">
    <source>
        <dbReference type="SAM" id="MobiDB-lite"/>
    </source>
</evidence>
<dbReference type="PROSITE" id="PS50229">
    <property type="entry name" value="WH1"/>
    <property type="match status" value="1"/>
</dbReference>
<gene>
    <name evidence="8" type="ORF">B0F90DRAFT_1577774</name>
</gene>
<dbReference type="InterPro" id="IPR011026">
    <property type="entry name" value="WAS_C"/>
</dbReference>
<feature type="region of interest" description="Disordered" evidence="5">
    <location>
        <begin position="215"/>
        <end position="264"/>
    </location>
</feature>
<comment type="subcellular location">
    <subcellularLocation>
        <location evidence="1">Cytoplasm</location>
        <location evidence="1">Cytoskeleton</location>
    </subcellularLocation>
</comment>
<evidence type="ECO:0008006" key="10">
    <source>
        <dbReference type="Google" id="ProtNLM"/>
    </source>
</evidence>
<evidence type="ECO:0000256" key="3">
    <source>
        <dbReference type="ARBA" id="ARBA00022553"/>
    </source>
</evidence>
<sequence>MPSSSTLSTDEKNRVRLVIPKPTKILAASLARLYFAYLDPYSWSYGGLQGALVLIADRTRGAHFFCLVDLIGTRGVLWEHEIYKGFEYYQDRPFFHSFAGDECMIGIVFPAEGDAKNFYKQVSNRKEIKPKADSVTPKKKSITKGGTIDKSLISAPTMGSFVHVAHMGYDAEKGFTSSGVDPSWVAFLGDLHAHGVDEAVIAENMDFIKSFVRDAQKSEATANGGPKKKPPPPPAPRRTGHAQQDSTSSTIAPPPPPPPPPPPS</sequence>
<proteinExistence type="predicted"/>
<dbReference type="InterPro" id="IPR011993">
    <property type="entry name" value="PH-like_dom_sf"/>
</dbReference>
<feature type="domain" description="WH1" evidence="7">
    <location>
        <begin position="18"/>
        <end position="129"/>
    </location>
</feature>
<dbReference type="CDD" id="cd01205">
    <property type="entry name" value="EVH1_WASP-like"/>
    <property type="match status" value="1"/>
</dbReference>
<dbReference type="Gene3D" id="3.90.810.10">
    <property type="entry name" value="CRIB domain"/>
    <property type="match status" value="1"/>
</dbReference>
<dbReference type="PROSITE" id="PS50108">
    <property type="entry name" value="CRIB"/>
    <property type="match status" value="1"/>
</dbReference>
<dbReference type="GO" id="GO:0005856">
    <property type="term" value="C:cytoskeleton"/>
    <property type="evidence" value="ECO:0007669"/>
    <property type="project" value="UniProtKB-SubCell"/>
</dbReference>
<evidence type="ECO:0000256" key="1">
    <source>
        <dbReference type="ARBA" id="ARBA00004245"/>
    </source>
</evidence>
<name>A0AAD4M3I0_9AGAM</name>
<dbReference type="EMBL" id="WTXG01000018">
    <property type="protein sequence ID" value="KAI0300515.1"/>
    <property type="molecule type" value="Genomic_DNA"/>
</dbReference>
<organism evidence="8 9">
    <name type="scientific">Multifurca ochricompacta</name>
    <dbReference type="NCBI Taxonomy" id="376703"/>
    <lineage>
        <taxon>Eukaryota</taxon>
        <taxon>Fungi</taxon>
        <taxon>Dikarya</taxon>
        <taxon>Basidiomycota</taxon>
        <taxon>Agaricomycotina</taxon>
        <taxon>Agaricomycetes</taxon>
        <taxon>Russulales</taxon>
        <taxon>Russulaceae</taxon>
        <taxon>Multifurca</taxon>
    </lineage>
</organism>
<evidence type="ECO:0000256" key="2">
    <source>
        <dbReference type="ARBA" id="ARBA00022490"/>
    </source>
</evidence>
<reference evidence="8" key="1">
    <citation type="journal article" date="2022" name="New Phytol.">
        <title>Evolutionary transition to the ectomycorrhizal habit in the genomes of a hyperdiverse lineage of mushroom-forming fungi.</title>
        <authorList>
            <person name="Looney B."/>
            <person name="Miyauchi S."/>
            <person name="Morin E."/>
            <person name="Drula E."/>
            <person name="Courty P.E."/>
            <person name="Kohler A."/>
            <person name="Kuo A."/>
            <person name="LaButti K."/>
            <person name="Pangilinan J."/>
            <person name="Lipzen A."/>
            <person name="Riley R."/>
            <person name="Andreopoulos W."/>
            <person name="He G."/>
            <person name="Johnson J."/>
            <person name="Nolan M."/>
            <person name="Tritt A."/>
            <person name="Barry K.W."/>
            <person name="Grigoriev I.V."/>
            <person name="Nagy L.G."/>
            <person name="Hibbett D."/>
            <person name="Henrissat B."/>
            <person name="Matheny P.B."/>
            <person name="Labbe J."/>
            <person name="Martin F.M."/>
        </authorList>
    </citation>
    <scope>NUCLEOTIDE SEQUENCE</scope>
    <source>
        <strain evidence="8">BPL690</strain>
    </source>
</reference>
<dbReference type="SMART" id="SM00461">
    <property type="entry name" value="WH1"/>
    <property type="match status" value="1"/>
</dbReference>
<evidence type="ECO:0000256" key="4">
    <source>
        <dbReference type="ARBA" id="ARBA00023212"/>
    </source>
</evidence>
<dbReference type="Proteomes" id="UP001203297">
    <property type="component" value="Unassembled WGS sequence"/>
</dbReference>
<dbReference type="Pfam" id="PF00568">
    <property type="entry name" value="WH1"/>
    <property type="match status" value="1"/>
</dbReference>
<feature type="compositionally biased region" description="Polar residues" evidence="5">
    <location>
        <begin position="241"/>
        <end position="251"/>
    </location>
</feature>
<dbReference type="Gene3D" id="2.30.29.30">
    <property type="entry name" value="Pleckstrin-homology domain (PH domain)/Phosphotyrosine-binding domain (PTB)"/>
    <property type="match status" value="1"/>
</dbReference>
<evidence type="ECO:0000313" key="9">
    <source>
        <dbReference type="Proteomes" id="UP001203297"/>
    </source>
</evidence>
<dbReference type="SUPFAM" id="SSF47912">
    <property type="entry name" value="Wiscott-Aldrich syndrome protein, WASP, C-terminal domain"/>
    <property type="match status" value="1"/>
</dbReference>
<dbReference type="CDD" id="cd00132">
    <property type="entry name" value="CRIB"/>
    <property type="match status" value="1"/>
</dbReference>
<keyword evidence="3" id="KW-0597">Phosphoprotein</keyword>
<accession>A0AAD4M3I0</accession>